<evidence type="ECO:0000313" key="3">
    <source>
        <dbReference type="Proteomes" id="UP000289886"/>
    </source>
</evidence>
<dbReference type="EMBL" id="SCEB01214279">
    <property type="protein sequence ID" value="RXM36247.1"/>
    <property type="molecule type" value="Genomic_DNA"/>
</dbReference>
<accession>A0A444UM36</accession>
<feature type="region of interest" description="Disordered" evidence="1">
    <location>
        <begin position="37"/>
        <end position="86"/>
    </location>
</feature>
<evidence type="ECO:0000313" key="2">
    <source>
        <dbReference type="EMBL" id="RXM36247.1"/>
    </source>
</evidence>
<protein>
    <submittedName>
        <fullName evidence="2">Uncharacterized protein</fullName>
    </submittedName>
</protein>
<feature type="compositionally biased region" description="Basic residues" evidence="1">
    <location>
        <begin position="75"/>
        <end position="86"/>
    </location>
</feature>
<dbReference type="AlphaFoldDB" id="A0A444UM36"/>
<evidence type="ECO:0000256" key="1">
    <source>
        <dbReference type="SAM" id="MobiDB-lite"/>
    </source>
</evidence>
<reference evidence="2 3" key="1">
    <citation type="submission" date="2019-01" db="EMBL/GenBank/DDBJ databases">
        <title>Draft Genome and Complete Hox-Cluster Characterization of the Sterlet Sturgeon (Acipenser ruthenus).</title>
        <authorList>
            <person name="Wei Q."/>
        </authorList>
    </citation>
    <scope>NUCLEOTIDE SEQUENCE [LARGE SCALE GENOMIC DNA]</scope>
    <source>
        <strain evidence="2">WHYD16114868_AA</strain>
        <tissue evidence="2">Blood</tissue>
    </source>
</reference>
<dbReference type="Proteomes" id="UP000289886">
    <property type="component" value="Unassembled WGS sequence"/>
</dbReference>
<sequence length="86" mass="9225">MGTSFGELSPMGGKGTMTNDLREGVLRIPGELVIALASLETPPPAPKDPQKHRPLSVHPAVAKQGQLDPTLVSPNRRKRKPHTGWA</sequence>
<name>A0A444UM36_ACIRT</name>
<gene>
    <name evidence="2" type="ORF">EOD39_21597</name>
</gene>
<keyword evidence="3" id="KW-1185">Reference proteome</keyword>
<organism evidence="2 3">
    <name type="scientific">Acipenser ruthenus</name>
    <name type="common">Sterlet sturgeon</name>
    <dbReference type="NCBI Taxonomy" id="7906"/>
    <lineage>
        <taxon>Eukaryota</taxon>
        <taxon>Metazoa</taxon>
        <taxon>Chordata</taxon>
        <taxon>Craniata</taxon>
        <taxon>Vertebrata</taxon>
        <taxon>Euteleostomi</taxon>
        <taxon>Actinopterygii</taxon>
        <taxon>Chondrostei</taxon>
        <taxon>Acipenseriformes</taxon>
        <taxon>Acipenseridae</taxon>
        <taxon>Acipenser</taxon>
    </lineage>
</organism>
<comment type="caution">
    <text evidence="2">The sequence shown here is derived from an EMBL/GenBank/DDBJ whole genome shotgun (WGS) entry which is preliminary data.</text>
</comment>
<proteinExistence type="predicted"/>